<dbReference type="RefSeq" id="WP_160908124.1">
    <property type="nucleotide sequence ID" value="NZ_WVHS01000004.1"/>
</dbReference>
<accession>A0A7K1Y1J4</accession>
<proteinExistence type="predicted"/>
<reference evidence="1 2" key="1">
    <citation type="submission" date="2019-11" db="EMBL/GenBank/DDBJ databases">
        <title>Pedobacter sp. HMF7056 Genome sequencing and assembly.</title>
        <authorList>
            <person name="Kang H."/>
            <person name="Kim H."/>
            <person name="Joh K."/>
        </authorList>
    </citation>
    <scope>NUCLEOTIDE SEQUENCE [LARGE SCALE GENOMIC DNA]</scope>
    <source>
        <strain evidence="1 2">HMF7056</strain>
    </source>
</reference>
<organism evidence="1 2">
    <name type="scientific">Hufsiella ginkgonis</name>
    <dbReference type="NCBI Taxonomy" id="2695274"/>
    <lineage>
        <taxon>Bacteria</taxon>
        <taxon>Pseudomonadati</taxon>
        <taxon>Bacteroidota</taxon>
        <taxon>Sphingobacteriia</taxon>
        <taxon>Sphingobacteriales</taxon>
        <taxon>Sphingobacteriaceae</taxon>
        <taxon>Hufsiella</taxon>
    </lineage>
</organism>
<gene>
    <name evidence="1" type="ORF">GS398_17615</name>
</gene>
<dbReference type="AlphaFoldDB" id="A0A7K1Y1J4"/>
<evidence type="ECO:0000313" key="2">
    <source>
        <dbReference type="Proteomes" id="UP000451233"/>
    </source>
</evidence>
<name>A0A7K1Y1J4_9SPHI</name>
<comment type="caution">
    <text evidence="1">The sequence shown here is derived from an EMBL/GenBank/DDBJ whole genome shotgun (WGS) entry which is preliminary data.</text>
</comment>
<keyword evidence="2" id="KW-1185">Reference proteome</keyword>
<sequence>MGLIKAFLNWKNRKDTSDLKRIVVTSNGDFYMKSEDIFHDKAKSLALIDKLNEAANKRS</sequence>
<dbReference type="Proteomes" id="UP000451233">
    <property type="component" value="Unassembled WGS sequence"/>
</dbReference>
<evidence type="ECO:0000313" key="1">
    <source>
        <dbReference type="EMBL" id="MXV17123.1"/>
    </source>
</evidence>
<dbReference type="EMBL" id="WVHS01000004">
    <property type="protein sequence ID" value="MXV17123.1"/>
    <property type="molecule type" value="Genomic_DNA"/>
</dbReference>
<protein>
    <submittedName>
        <fullName evidence="1">Uncharacterized protein</fullName>
    </submittedName>
</protein>